<dbReference type="EMBL" id="JAGQHR010000010">
    <property type="protein sequence ID" value="MCA9726200.1"/>
    <property type="molecule type" value="Genomic_DNA"/>
</dbReference>
<feature type="compositionally biased region" description="Basic and acidic residues" evidence="4">
    <location>
        <begin position="230"/>
        <end position="239"/>
    </location>
</feature>
<dbReference type="PROSITE" id="PS50893">
    <property type="entry name" value="ABC_TRANSPORTER_2"/>
    <property type="match status" value="1"/>
</dbReference>
<dbReference type="AlphaFoldDB" id="A0A956LXR8"/>
<dbReference type="Gene3D" id="3.40.50.300">
    <property type="entry name" value="P-loop containing nucleotide triphosphate hydrolases"/>
    <property type="match status" value="2"/>
</dbReference>
<dbReference type="PANTHER" id="PTHR19211:SF14">
    <property type="entry name" value="ATP-BINDING CASSETTE SUB-FAMILY F MEMBER 1"/>
    <property type="match status" value="1"/>
</dbReference>
<evidence type="ECO:0000256" key="4">
    <source>
        <dbReference type="SAM" id="MobiDB-lite"/>
    </source>
</evidence>
<reference evidence="6" key="1">
    <citation type="submission" date="2020-04" db="EMBL/GenBank/DDBJ databases">
        <authorList>
            <person name="Zhang T."/>
        </authorList>
    </citation>
    <scope>NUCLEOTIDE SEQUENCE</scope>
    <source>
        <strain evidence="6">HKST-UBA01</strain>
    </source>
</reference>
<gene>
    <name evidence="6" type="ORF">KC729_00850</name>
</gene>
<dbReference type="SMART" id="SM00382">
    <property type="entry name" value="AAA"/>
    <property type="match status" value="2"/>
</dbReference>
<evidence type="ECO:0000256" key="3">
    <source>
        <dbReference type="ARBA" id="ARBA00022840"/>
    </source>
</evidence>
<sequence length="516" mass="56933">MEMSFVLRFLDVTFGYPESPGLIIDSFTGQFHRGWTGVVGPNGAGKTTLLRLASRELSPTRGTVPGSASAVYCAQRTDAPPPGLRDLLTGHDAPACQLRGRLGLEEDWLARWNTLSHGERKRAQIGVALWRQPQVLAVDEPTNHLDRDAAHQVASALQSFGGIGLLVSHDRELLDLLCAQCLFVDPQPPILRPGTFTQADEQAALERDAARSAKLVAGSERKRLEREAAKRRAVVDRSRQRLSKRGIPKGDHDAKAKRDLAKLTGKDGRAGRQLRQVTTRVERAREAERSIEAMREPTLGIWMAGEASHRRHLFHRPADRIEVSVTRESDGWRLTHPELTIGPQDRVALSGPNGSGKSTLVRHILEHLELPADRLVYLPQEIEETQAREILAKSKGTSRDQLGRLMAIVKRLGSDPERLLESSSPSPGELRKLLLAYGVARLPHLIVLDEPTNHLDLPSIQSLENALSDCPCALLLVSHDERFLSALASLRWNIHRTAERSFELVLGGPTPGSTEG</sequence>
<feature type="region of interest" description="Disordered" evidence="4">
    <location>
        <begin position="230"/>
        <end position="256"/>
    </location>
</feature>
<dbReference type="GO" id="GO:0005524">
    <property type="term" value="F:ATP binding"/>
    <property type="evidence" value="ECO:0007669"/>
    <property type="project" value="UniProtKB-KW"/>
</dbReference>
<proteinExistence type="predicted"/>
<dbReference type="Pfam" id="PF00005">
    <property type="entry name" value="ABC_tran"/>
    <property type="match status" value="2"/>
</dbReference>
<dbReference type="SUPFAM" id="SSF52540">
    <property type="entry name" value="P-loop containing nucleoside triphosphate hydrolases"/>
    <property type="match status" value="2"/>
</dbReference>
<dbReference type="InterPro" id="IPR003593">
    <property type="entry name" value="AAA+_ATPase"/>
</dbReference>
<comment type="caution">
    <text evidence="6">The sequence shown here is derived from an EMBL/GenBank/DDBJ whole genome shotgun (WGS) entry which is preliminary data.</text>
</comment>
<dbReference type="InterPro" id="IPR003439">
    <property type="entry name" value="ABC_transporter-like_ATP-bd"/>
</dbReference>
<dbReference type="InterPro" id="IPR050611">
    <property type="entry name" value="ABCF"/>
</dbReference>
<protein>
    <submittedName>
        <fullName evidence="6">ABC-F family ATP-binding cassette domain-containing protein</fullName>
    </submittedName>
</protein>
<dbReference type="GO" id="GO:0016887">
    <property type="term" value="F:ATP hydrolysis activity"/>
    <property type="evidence" value="ECO:0007669"/>
    <property type="project" value="InterPro"/>
</dbReference>
<evidence type="ECO:0000259" key="5">
    <source>
        <dbReference type="PROSITE" id="PS50893"/>
    </source>
</evidence>
<organism evidence="6 7">
    <name type="scientific">Eiseniibacteriota bacterium</name>
    <dbReference type="NCBI Taxonomy" id="2212470"/>
    <lineage>
        <taxon>Bacteria</taxon>
        <taxon>Candidatus Eiseniibacteriota</taxon>
    </lineage>
</organism>
<keyword evidence="1" id="KW-0677">Repeat</keyword>
<evidence type="ECO:0000256" key="1">
    <source>
        <dbReference type="ARBA" id="ARBA00022737"/>
    </source>
</evidence>
<evidence type="ECO:0000313" key="7">
    <source>
        <dbReference type="Proteomes" id="UP000697710"/>
    </source>
</evidence>
<keyword evidence="3 6" id="KW-0067">ATP-binding</keyword>
<name>A0A956LXR8_UNCEI</name>
<dbReference type="InterPro" id="IPR017871">
    <property type="entry name" value="ABC_transporter-like_CS"/>
</dbReference>
<dbReference type="PROSITE" id="PS00211">
    <property type="entry name" value="ABC_TRANSPORTER_1"/>
    <property type="match status" value="1"/>
</dbReference>
<dbReference type="InterPro" id="IPR027417">
    <property type="entry name" value="P-loop_NTPase"/>
</dbReference>
<accession>A0A956LXR8</accession>
<evidence type="ECO:0000256" key="2">
    <source>
        <dbReference type="ARBA" id="ARBA00022741"/>
    </source>
</evidence>
<feature type="domain" description="ABC transporter" evidence="5">
    <location>
        <begin position="7"/>
        <end position="212"/>
    </location>
</feature>
<dbReference type="Proteomes" id="UP000697710">
    <property type="component" value="Unassembled WGS sequence"/>
</dbReference>
<dbReference type="PANTHER" id="PTHR19211">
    <property type="entry name" value="ATP-BINDING TRANSPORT PROTEIN-RELATED"/>
    <property type="match status" value="1"/>
</dbReference>
<keyword evidence="2" id="KW-0547">Nucleotide-binding</keyword>
<evidence type="ECO:0000313" key="6">
    <source>
        <dbReference type="EMBL" id="MCA9726200.1"/>
    </source>
</evidence>
<reference evidence="6" key="2">
    <citation type="journal article" date="2021" name="Microbiome">
        <title>Successional dynamics and alternative stable states in a saline activated sludge microbial community over 9 years.</title>
        <authorList>
            <person name="Wang Y."/>
            <person name="Ye J."/>
            <person name="Ju F."/>
            <person name="Liu L."/>
            <person name="Boyd J.A."/>
            <person name="Deng Y."/>
            <person name="Parks D.H."/>
            <person name="Jiang X."/>
            <person name="Yin X."/>
            <person name="Woodcroft B.J."/>
            <person name="Tyson G.W."/>
            <person name="Hugenholtz P."/>
            <person name="Polz M.F."/>
            <person name="Zhang T."/>
        </authorList>
    </citation>
    <scope>NUCLEOTIDE SEQUENCE</scope>
    <source>
        <strain evidence="6">HKST-UBA01</strain>
    </source>
</reference>